<dbReference type="AlphaFoldDB" id="A0A024UK70"/>
<dbReference type="eggNOG" id="KOG0017">
    <property type="taxonomic scope" value="Eukaryota"/>
</dbReference>
<feature type="region of interest" description="Disordered" evidence="1">
    <location>
        <begin position="1"/>
        <end position="20"/>
    </location>
</feature>
<evidence type="ECO:0000259" key="2">
    <source>
        <dbReference type="Pfam" id="PF00112"/>
    </source>
</evidence>
<dbReference type="InterPro" id="IPR038765">
    <property type="entry name" value="Papain-like_cys_pep_sf"/>
</dbReference>
<organism evidence="3">
    <name type="scientific">Aphanomyces invadans</name>
    <dbReference type="NCBI Taxonomy" id="157072"/>
    <lineage>
        <taxon>Eukaryota</taxon>
        <taxon>Sar</taxon>
        <taxon>Stramenopiles</taxon>
        <taxon>Oomycota</taxon>
        <taxon>Saprolegniomycetes</taxon>
        <taxon>Saprolegniales</taxon>
        <taxon>Verrucalvaceae</taxon>
        <taxon>Aphanomyces</taxon>
    </lineage>
</organism>
<dbReference type="InterPro" id="IPR043128">
    <property type="entry name" value="Rev_trsase/Diguanyl_cyclase"/>
</dbReference>
<dbReference type="InterPro" id="IPR000668">
    <property type="entry name" value="Peptidase_C1A_C"/>
</dbReference>
<sequence length="349" mass="39268">MKVVETMNKPTSSPEEASLYPEEERAYFPDLKSGWLMEVDQMAVRAKLAEKVRDCEVARCGDDFATNLSKLLVRYEDIFRLTLGRDPPIDVAPLVVTLKQGAEPKPDANNFRMTVDVQVFFTLDFFKGYWQFALVKTSQEMFSFLTDTGVYTPTRVLMGGTASVARFAWIREVQERGHKLNPKKCRFYETEARWCGRIVSSAGVKYDHERIKALKELKMPGDRPRSSAVSMRNEFDAHVDPKAAGAQWRQKVAKVLLDTWSTSSSTVATTTPVSNLHEVLPPAFKKYVRENAEDATVVAMEKALGVAQSLRRNTVGYDEGSYKLRNSWGADWGEAGQIRVKRGASGKGM</sequence>
<dbReference type="InterPro" id="IPR043502">
    <property type="entry name" value="DNA/RNA_pol_sf"/>
</dbReference>
<evidence type="ECO:0000256" key="1">
    <source>
        <dbReference type="SAM" id="MobiDB-lite"/>
    </source>
</evidence>
<accession>A0A024UK70</accession>
<dbReference type="SUPFAM" id="SSF54001">
    <property type="entry name" value="Cysteine proteinases"/>
    <property type="match status" value="1"/>
</dbReference>
<reference evidence="3" key="1">
    <citation type="submission" date="2013-12" db="EMBL/GenBank/DDBJ databases">
        <title>The Genome Sequence of Aphanomyces invadans NJM9701.</title>
        <authorList>
            <consortium name="The Broad Institute Genomics Platform"/>
            <person name="Russ C."/>
            <person name="Tyler B."/>
            <person name="van West P."/>
            <person name="Dieguez-Uribeondo J."/>
            <person name="Young S.K."/>
            <person name="Zeng Q."/>
            <person name="Gargeya S."/>
            <person name="Fitzgerald M."/>
            <person name="Abouelleil A."/>
            <person name="Alvarado L."/>
            <person name="Chapman S.B."/>
            <person name="Gainer-Dewar J."/>
            <person name="Goldberg J."/>
            <person name="Griggs A."/>
            <person name="Gujja S."/>
            <person name="Hansen M."/>
            <person name="Howarth C."/>
            <person name="Imamovic A."/>
            <person name="Ireland A."/>
            <person name="Larimer J."/>
            <person name="McCowan C."/>
            <person name="Murphy C."/>
            <person name="Pearson M."/>
            <person name="Poon T.W."/>
            <person name="Priest M."/>
            <person name="Roberts A."/>
            <person name="Saif S."/>
            <person name="Shea T."/>
            <person name="Sykes S."/>
            <person name="Wortman J."/>
            <person name="Nusbaum C."/>
            <person name="Birren B."/>
        </authorList>
    </citation>
    <scope>NUCLEOTIDE SEQUENCE [LARGE SCALE GENOMIC DNA]</scope>
    <source>
        <strain evidence="3">NJM9701</strain>
    </source>
</reference>
<dbReference type="PANTHER" id="PTHR33064">
    <property type="entry name" value="POL PROTEIN"/>
    <property type="match status" value="1"/>
</dbReference>
<proteinExistence type="predicted"/>
<evidence type="ECO:0000313" key="3">
    <source>
        <dbReference type="EMBL" id="ETW06575.1"/>
    </source>
</evidence>
<dbReference type="GO" id="GO:0006508">
    <property type="term" value="P:proteolysis"/>
    <property type="evidence" value="ECO:0007669"/>
    <property type="project" value="InterPro"/>
</dbReference>
<dbReference type="PANTHER" id="PTHR33064:SF37">
    <property type="entry name" value="RIBONUCLEASE H"/>
    <property type="match status" value="1"/>
</dbReference>
<dbReference type="SUPFAM" id="SSF56672">
    <property type="entry name" value="DNA/RNA polymerases"/>
    <property type="match status" value="1"/>
</dbReference>
<dbReference type="VEuPathDB" id="FungiDB:H310_02792"/>
<dbReference type="Gene3D" id="3.30.70.270">
    <property type="match status" value="1"/>
</dbReference>
<dbReference type="EMBL" id="KI913955">
    <property type="protein sequence ID" value="ETW06575.1"/>
    <property type="molecule type" value="Genomic_DNA"/>
</dbReference>
<protein>
    <recommendedName>
        <fullName evidence="2">Peptidase C1A papain C-terminal domain-containing protein</fullName>
    </recommendedName>
</protein>
<dbReference type="Gene3D" id="3.90.70.10">
    <property type="entry name" value="Cysteine proteinases"/>
    <property type="match status" value="1"/>
</dbReference>
<dbReference type="OrthoDB" id="76385at2759"/>
<dbReference type="Pfam" id="PF00112">
    <property type="entry name" value="Peptidase_C1"/>
    <property type="match status" value="1"/>
</dbReference>
<dbReference type="InterPro" id="IPR051320">
    <property type="entry name" value="Viral_Replic_Matur_Polypro"/>
</dbReference>
<gene>
    <name evidence="3" type="ORF">H310_02792</name>
</gene>
<feature type="domain" description="Peptidase C1A papain C-terminal" evidence="2">
    <location>
        <begin position="262"/>
        <end position="345"/>
    </location>
</feature>
<dbReference type="GeneID" id="20079842"/>
<dbReference type="GO" id="GO:0008234">
    <property type="term" value="F:cysteine-type peptidase activity"/>
    <property type="evidence" value="ECO:0007669"/>
    <property type="project" value="InterPro"/>
</dbReference>
<dbReference type="RefSeq" id="XP_008864650.1">
    <property type="nucleotide sequence ID" value="XM_008866428.1"/>
</dbReference>
<name>A0A024UK70_9STRA</name>